<dbReference type="GO" id="GO:0008855">
    <property type="term" value="F:exodeoxyribonuclease VII activity"/>
    <property type="evidence" value="ECO:0007669"/>
    <property type="project" value="UniProtKB-UniRule"/>
</dbReference>
<feature type="domain" description="Exonuclease VII large subunit C-terminal" evidence="7">
    <location>
        <begin position="131"/>
        <end position="304"/>
    </location>
</feature>
<evidence type="ECO:0000256" key="5">
    <source>
        <dbReference type="HAMAP-Rule" id="MF_00378"/>
    </source>
</evidence>
<keyword evidence="4 5" id="KW-0269">Exonuclease</keyword>
<evidence type="ECO:0000256" key="4">
    <source>
        <dbReference type="ARBA" id="ARBA00022839"/>
    </source>
</evidence>
<dbReference type="Pfam" id="PF02601">
    <property type="entry name" value="Exonuc_VII_L"/>
    <property type="match status" value="1"/>
</dbReference>
<comment type="caution">
    <text evidence="9">The sequence shown here is derived from an EMBL/GenBank/DDBJ whole genome shotgun (WGS) entry which is preliminary data.</text>
</comment>
<dbReference type="Proteomes" id="UP000717364">
    <property type="component" value="Unassembled WGS sequence"/>
</dbReference>
<keyword evidence="10" id="KW-1185">Reference proteome</keyword>
<reference evidence="9" key="2">
    <citation type="journal article" date="2021" name="Mar. Drugs">
        <title>Genome Reduction and Secondary Metabolism of the Marine Sponge-Associated Cyanobacterium Leptothoe.</title>
        <authorList>
            <person name="Konstantinou D."/>
            <person name="Popin R.V."/>
            <person name="Fewer D.P."/>
            <person name="Sivonen K."/>
            <person name="Gkelis S."/>
        </authorList>
    </citation>
    <scope>NUCLEOTIDE SEQUENCE</scope>
    <source>
        <strain evidence="9">TAU-MAC 1115</strain>
    </source>
</reference>
<keyword evidence="2 5" id="KW-0540">Nuclease</keyword>
<dbReference type="GO" id="GO:0005737">
    <property type="term" value="C:cytoplasm"/>
    <property type="evidence" value="ECO:0007669"/>
    <property type="project" value="UniProtKB-SubCell"/>
</dbReference>
<evidence type="ECO:0000259" key="8">
    <source>
        <dbReference type="Pfam" id="PF13742"/>
    </source>
</evidence>
<dbReference type="AlphaFoldDB" id="A0A947GHV5"/>
<dbReference type="InterPro" id="IPR020579">
    <property type="entry name" value="Exonuc_VII_lsu_C"/>
</dbReference>
<evidence type="ECO:0000256" key="1">
    <source>
        <dbReference type="ARBA" id="ARBA00022490"/>
    </source>
</evidence>
<dbReference type="EMBL" id="JADOES010000015">
    <property type="protein sequence ID" value="MBT9315700.1"/>
    <property type="molecule type" value="Genomic_DNA"/>
</dbReference>
<dbReference type="EC" id="3.1.11.6" evidence="5"/>
<comment type="subunit">
    <text evidence="5">Heterooligomer composed of large and small subunits.</text>
</comment>
<proteinExistence type="inferred from homology"/>
<evidence type="ECO:0000256" key="6">
    <source>
        <dbReference type="RuleBase" id="RU004355"/>
    </source>
</evidence>
<keyword evidence="1 5" id="KW-0963">Cytoplasm</keyword>
<dbReference type="NCBIfam" id="TIGR00237">
    <property type="entry name" value="xseA"/>
    <property type="match status" value="1"/>
</dbReference>
<dbReference type="PANTHER" id="PTHR30008">
    <property type="entry name" value="EXODEOXYRIBONUCLEASE 7 LARGE SUBUNIT"/>
    <property type="match status" value="1"/>
</dbReference>
<feature type="domain" description="OB-fold nucleic acid binding" evidence="8">
    <location>
        <begin position="13"/>
        <end position="107"/>
    </location>
</feature>
<organism evidence="9 10">
    <name type="scientific">Leptothoe spongobia TAU-MAC 1115</name>
    <dbReference type="NCBI Taxonomy" id="1967444"/>
    <lineage>
        <taxon>Bacteria</taxon>
        <taxon>Bacillati</taxon>
        <taxon>Cyanobacteriota</taxon>
        <taxon>Cyanophyceae</taxon>
        <taxon>Nodosilineales</taxon>
        <taxon>Cymatolegaceae</taxon>
        <taxon>Leptothoe</taxon>
        <taxon>Leptothoe spongobia</taxon>
    </lineage>
</organism>
<evidence type="ECO:0000256" key="2">
    <source>
        <dbReference type="ARBA" id="ARBA00022722"/>
    </source>
</evidence>
<dbReference type="Pfam" id="PF13742">
    <property type="entry name" value="tRNA_anti_2"/>
    <property type="match status" value="1"/>
</dbReference>
<keyword evidence="3 5" id="KW-0378">Hydrolase</keyword>
<dbReference type="CDD" id="cd04489">
    <property type="entry name" value="ExoVII_LU_OBF"/>
    <property type="match status" value="1"/>
</dbReference>
<protein>
    <recommendedName>
        <fullName evidence="5">Exodeoxyribonuclease 7 large subunit</fullName>
        <ecNumber evidence="5">3.1.11.6</ecNumber>
    </recommendedName>
    <alternativeName>
        <fullName evidence="5">Exodeoxyribonuclease VII large subunit</fullName>
        <shortName evidence="5">Exonuclease VII large subunit</shortName>
    </alternativeName>
</protein>
<dbReference type="PANTHER" id="PTHR30008:SF0">
    <property type="entry name" value="EXODEOXYRIBONUCLEASE 7 LARGE SUBUNIT"/>
    <property type="match status" value="1"/>
</dbReference>
<accession>A0A947GHV5</accession>
<evidence type="ECO:0000313" key="9">
    <source>
        <dbReference type="EMBL" id="MBT9315700.1"/>
    </source>
</evidence>
<sequence>MTATNITDFKAVSVAGVTEYIQLLLEGDENLRNIWIIGEVSSARQHGSGCFFSIQEPDGSATLNAVVWRSQLPKLSVMPKVGEQVVVLGQLKVYPKRGSYQLTTWQVLPAGAGLQAMRYRQLRNRLASEGLFDVERKRPLPSLPTCVAVVTSPQAAAWGDIQQTLTQRHPGLQVLFSPAIVQGEQAPRSIVKAIKRVGDDGRADVLLLGRGGGAVEDLVCFDDERVVRAIATCPIPVITGIGHERDESLADLVADFCAHTPTAAAEKVVPALSDLRYAQAQLLQALTQVTGMQLSQHQSKLQQLYQRLQQLQPQSHLKQAQQAQQWLTQRLIQAISQQLQTRQHQHQLLTEKLATLDPDSVLRRGYALVRETSGDVVIQAKTLSPGDHISIRLGQGQIEAEVLSISEEPS</sequence>
<evidence type="ECO:0000313" key="10">
    <source>
        <dbReference type="Proteomes" id="UP000717364"/>
    </source>
</evidence>
<dbReference type="RefSeq" id="WP_215608769.1">
    <property type="nucleotide sequence ID" value="NZ_JADOES010000015.1"/>
</dbReference>
<name>A0A947GHV5_9CYAN</name>
<dbReference type="InterPro" id="IPR025824">
    <property type="entry name" value="OB-fold_nuc-bd_dom"/>
</dbReference>
<dbReference type="InterPro" id="IPR003753">
    <property type="entry name" value="Exonuc_VII_L"/>
</dbReference>
<comment type="subcellular location">
    <subcellularLocation>
        <location evidence="5 6">Cytoplasm</location>
    </subcellularLocation>
</comment>
<dbReference type="GO" id="GO:0009318">
    <property type="term" value="C:exodeoxyribonuclease VII complex"/>
    <property type="evidence" value="ECO:0007669"/>
    <property type="project" value="UniProtKB-UniRule"/>
</dbReference>
<dbReference type="HAMAP" id="MF_00378">
    <property type="entry name" value="Exonuc_7_L"/>
    <property type="match status" value="1"/>
</dbReference>
<dbReference type="GO" id="GO:0003676">
    <property type="term" value="F:nucleic acid binding"/>
    <property type="evidence" value="ECO:0007669"/>
    <property type="project" value="InterPro"/>
</dbReference>
<comment type="catalytic activity">
    <reaction evidence="5 6">
        <text>Exonucleolytic cleavage in either 5'- to 3'- or 3'- to 5'-direction to yield nucleoside 5'-phosphates.</text>
        <dbReference type="EC" id="3.1.11.6"/>
    </reaction>
</comment>
<evidence type="ECO:0000256" key="3">
    <source>
        <dbReference type="ARBA" id="ARBA00022801"/>
    </source>
</evidence>
<comment type="function">
    <text evidence="5">Bidirectionally degrades single-stranded DNA into large acid-insoluble oligonucleotides, which are then degraded further into small acid-soluble oligonucleotides.</text>
</comment>
<dbReference type="GO" id="GO:0006308">
    <property type="term" value="P:DNA catabolic process"/>
    <property type="evidence" value="ECO:0007669"/>
    <property type="project" value="UniProtKB-UniRule"/>
</dbReference>
<evidence type="ECO:0000259" key="7">
    <source>
        <dbReference type="Pfam" id="PF02601"/>
    </source>
</evidence>
<comment type="similarity">
    <text evidence="5 6">Belongs to the XseA family.</text>
</comment>
<gene>
    <name evidence="5" type="primary">xseA</name>
    <name evidence="9" type="ORF">IXB50_09705</name>
</gene>
<reference evidence="9" key="1">
    <citation type="submission" date="2020-11" db="EMBL/GenBank/DDBJ databases">
        <authorList>
            <person name="Konstantinou D."/>
            <person name="Gkelis S."/>
            <person name="Popin R."/>
            <person name="Fewer D."/>
            <person name="Sivonen K."/>
        </authorList>
    </citation>
    <scope>NUCLEOTIDE SEQUENCE</scope>
    <source>
        <strain evidence="9">TAU-MAC 1115</strain>
    </source>
</reference>